<dbReference type="RefSeq" id="WP_233231097.1">
    <property type="nucleotide sequence ID" value="NZ_CP017834.1"/>
</dbReference>
<protein>
    <recommendedName>
        <fullName evidence="3">Cyclase</fullName>
    </recommendedName>
</protein>
<dbReference type="PANTHER" id="PTHR31118">
    <property type="entry name" value="CYCLASE-LIKE PROTEIN 2"/>
    <property type="match status" value="1"/>
</dbReference>
<organism evidence="1 2">
    <name type="scientific">Silvanigrella aquatica</name>
    <dbReference type="NCBI Taxonomy" id="1915309"/>
    <lineage>
        <taxon>Bacteria</taxon>
        <taxon>Pseudomonadati</taxon>
        <taxon>Bdellovibrionota</taxon>
        <taxon>Oligoflexia</taxon>
        <taxon>Silvanigrellales</taxon>
        <taxon>Silvanigrellaceae</taxon>
        <taxon>Silvanigrella</taxon>
    </lineage>
</organism>
<dbReference type="EMBL" id="CP017834">
    <property type="protein sequence ID" value="APJ05139.1"/>
    <property type="molecule type" value="Genomic_DNA"/>
</dbReference>
<dbReference type="GO" id="GO:0019441">
    <property type="term" value="P:L-tryptophan catabolic process to kynurenine"/>
    <property type="evidence" value="ECO:0007669"/>
    <property type="project" value="InterPro"/>
</dbReference>
<sequence length="231" mass="26036">MKLNQMKVIDLSHTIHSDIPSWEGGCACILKNLSDYDDSNAKVKFRIQDISLPLGLGTHMDTPAHCFKDKKTASEIDITNPIYECVVIDVSEKSNANYLISKSDIKEFEKQFGFINENSIVLFRTGWAKYWHNQHKYRNNLQFPSISEESALYLNEKNIAGIGIDTLSPDTINSEFEVHQIMLGNNRFIIENVANLELLPSTGTYLMVLPLKIQNATESPLRLVALMGGQA</sequence>
<dbReference type="InterPro" id="IPR037175">
    <property type="entry name" value="KFase_sf"/>
</dbReference>
<evidence type="ECO:0000313" key="1">
    <source>
        <dbReference type="EMBL" id="APJ05139.1"/>
    </source>
</evidence>
<dbReference type="SUPFAM" id="SSF102198">
    <property type="entry name" value="Putative cyclase"/>
    <property type="match status" value="1"/>
</dbReference>
<dbReference type="GO" id="GO:0004061">
    <property type="term" value="F:arylformamidase activity"/>
    <property type="evidence" value="ECO:0007669"/>
    <property type="project" value="InterPro"/>
</dbReference>
<dbReference type="STRING" id="1915309.AXG55_08735"/>
<dbReference type="Gene3D" id="3.50.30.50">
    <property type="entry name" value="Putative cyclase"/>
    <property type="match status" value="1"/>
</dbReference>
<gene>
    <name evidence="1" type="ORF">AXG55_08735</name>
</gene>
<dbReference type="KEGG" id="saqi:AXG55_08735"/>
<evidence type="ECO:0008006" key="3">
    <source>
        <dbReference type="Google" id="ProtNLM"/>
    </source>
</evidence>
<dbReference type="Pfam" id="PF04199">
    <property type="entry name" value="Cyclase"/>
    <property type="match status" value="1"/>
</dbReference>
<dbReference type="PANTHER" id="PTHR31118:SF12">
    <property type="entry name" value="CYCLASE-LIKE PROTEIN 2"/>
    <property type="match status" value="1"/>
</dbReference>
<evidence type="ECO:0000313" key="2">
    <source>
        <dbReference type="Proteomes" id="UP000184731"/>
    </source>
</evidence>
<accession>A0A1L4D4L6</accession>
<dbReference type="Proteomes" id="UP000184731">
    <property type="component" value="Chromosome"/>
</dbReference>
<dbReference type="AlphaFoldDB" id="A0A1L4D4L6"/>
<reference evidence="1 2" key="1">
    <citation type="submission" date="2016-10" db="EMBL/GenBank/DDBJ databases">
        <title>Silvanigrella aquatica sp. nov., isolated from a freshwater lake located in the Black Forest, Germany, description of Silvanigrellaceae fam. nov., Silvanigrellales ord. nov., reclassification of the order Bdellovibrionales in the class Oligoflexia, reclassification of the families Bacteriovoracaceae and Halobacteriovoraceae in the new order Bacteriovoracales ord. nov., and reclassification of the family Pseudobacteriovoracaceae in the order Oligoflexiales.</title>
        <authorList>
            <person name="Hahn M.W."/>
            <person name="Schmidt J."/>
            <person name="Koll U."/>
            <person name="Rohde M."/>
            <person name="Verbag S."/>
            <person name="Pitt A."/>
            <person name="Nakai R."/>
            <person name="Naganuma T."/>
            <person name="Lang E."/>
        </authorList>
    </citation>
    <scope>NUCLEOTIDE SEQUENCE [LARGE SCALE GENOMIC DNA]</scope>
    <source>
        <strain evidence="1 2">MWH-Nonnen-W8red</strain>
    </source>
</reference>
<dbReference type="InterPro" id="IPR007325">
    <property type="entry name" value="KFase/CYL"/>
</dbReference>
<keyword evidence="2" id="KW-1185">Reference proteome</keyword>
<name>A0A1L4D4L6_9BACT</name>
<proteinExistence type="predicted"/>